<protein>
    <submittedName>
        <fullName evidence="17">Mitochondrial 2-oxodicarboxylate carrier</fullName>
    </submittedName>
</protein>
<feature type="repeat" description="Solcar" evidence="13">
    <location>
        <begin position="322"/>
        <end position="410"/>
    </location>
</feature>
<dbReference type="PROSITE" id="PS50920">
    <property type="entry name" value="SOLCAR"/>
    <property type="match status" value="3"/>
</dbReference>
<evidence type="ECO:0000256" key="12">
    <source>
        <dbReference type="ARBA" id="ARBA00023273"/>
    </source>
</evidence>
<dbReference type="GO" id="GO:0043490">
    <property type="term" value="P:malate-aspartate shuttle"/>
    <property type="evidence" value="ECO:0007669"/>
    <property type="project" value="TreeGrafter"/>
</dbReference>
<evidence type="ECO:0000256" key="3">
    <source>
        <dbReference type="ARBA" id="ARBA00004496"/>
    </source>
</evidence>
<dbReference type="AlphaFoldDB" id="A0A0M0JUZ7"/>
<comment type="subcellular location">
    <subcellularLocation>
        <location evidence="1">Cell projection</location>
        <location evidence="1">Cilium</location>
    </subcellularLocation>
    <subcellularLocation>
        <location evidence="3">Cytoplasm</location>
    </subcellularLocation>
    <subcellularLocation>
        <location evidence="2">Mitochondrion inner membrane</location>
        <topology evidence="2">Multi-pass membrane protein</topology>
    </subcellularLocation>
</comment>
<keyword evidence="18" id="KW-1185">Reference proteome</keyword>
<evidence type="ECO:0000256" key="7">
    <source>
        <dbReference type="ARBA" id="ARBA00022792"/>
    </source>
</evidence>
<evidence type="ECO:0000256" key="6">
    <source>
        <dbReference type="ARBA" id="ARBA00022692"/>
    </source>
</evidence>
<dbReference type="PANTHER" id="PTHR45678:SF1">
    <property type="entry name" value="MITOCHONDRIAL 2-OXODICARBOXYLATE CARRIER 1-RELATED"/>
    <property type="match status" value="1"/>
</dbReference>
<evidence type="ECO:0000256" key="8">
    <source>
        <dbReference type="ARBA" id="ARBA00022989"/>
    </source>
</evidence>
<dbReference type="OrthoDB" id="434783at2759"/>
<comment type="similarity">
    <text evidence="4 14">Belongs to the mitochondrial carrier (TC 2.A.29) family.</text>
</comment>
<dbReference type="InterPro" id="IPR051028">
    <property type="entry name" value="Mito_Solute_Carrier"/>
</dbReference>
<name>A0A0M0JUZ7_9EUKA</name>
<keyword evidence="8" id="KW-1133">Transmembrane helix</keyword>
<keyword evidence="12" id="KW-0966">Cell projection</keyword>
<evidence type="ECO:0000256" key="5">
    <source>
        <dbReference type="ARBA" id="ARBA00022490"/>
    </source>
</evidence>
<evidence type="ECO:0000313" key="17">
    <source>
        <dbReference type="EMBL" id="KOO30486.1"/>
    </source>
</evidence>
<evidence type="ECO:0000256" key="13">
    <source>
        <dbReference type="PROSITE-ProRule" id="PRU00282"/>
    </source>
</evidence>
<keyword evidence="5" id="KW-0963">Cytoplasm</keyword>
<feature type="repeat" description="Solcar" evidence="13">
    <location>
        <begin position="230"/>
        <end position="317"/>
    </location>
</feature>
<dbReference type="Gene3D" id="1.20.1520.10">
    <property type="entry name" value="ADP-ribosylation factor-like 2-binding protein, domain"/>
    <property type="match status" value="1"/>
</dbReference>
<keyword evidence="10" id="KW-0496">Mitochondrion</keyword>
<evidence type="ECO:0000259" key="16">
    <source>
        <dbReference type="Pfam" id="PF11527"/>
    </source>
</evidence>
<evidence type="ECO:0000256" key="2">
    <source>
        <dbReference type="ARBA" id="ARBA00004448"/>
    </source>
</evidence>
<evidence type="ECO:0000256" key="9">
    <source>
        <dbReference type="ARBA" id="ARBA00023069"/>
    </source>
</evidence>
<proteinExistence type="inferred from homology"/>
<evidence type="ECO:0000256" key="4">
    <source>
        <dbReference type="ARBA" id="ARBA00006375"/>
    </source>
</evidence>
<keyword evidence="9" id="KW-0969">Cilium</keyword>
<dbReference type="GO" id="GO:0005743">
    <property type="term" value="C:mitochondrial inner membrane"/>
    <property type="evidence" value="ECO:0007669"/>
    <property type="project" value="UniProtKB-SubCell"/>
</dbReference>
<sequence>MGSLASPPTSVLSCASEAAWYEPGRGAATCMSGTVLLTPGSAVPNWSLRELENVARDTEDEDEGDDEEELEEELPPPLPPAPVPPAPDVRPVEAVPVMSTKDALTLCRAKVAEAATEAELSQFRKQHCDSFEETEENKLEYTTLHEQYMALIDAEITNALVERLGPTFSFEAFLAALPAFLACPGVASGDEATDKGGDDEYDRPASLSHTLDVLLRFTSFEAFKADMLAAKRAKRLEAEAVAEGMALYFSVPQQRQGKVCSNPHRANRFGGSTLSALRHIHAAEGLRGLWRGFGSGLAVVVPRRGLKFAFNSMFTDLFEHMPSRRRALLSGGLAGALEAVLVTPAEVLKVIMQSERTQRGATTTKLASAWRAVHAAGGLSAWYSGLGATVAKHSVHSCVYFASFAEVRRACAPADESTSAVVSVVLSAGAGFVAGICAGVCNNPFDVLKSRQQVAAAAALRGHELAVDYARVERGGLPSLVRAGGVCILWRGLGAKLLRLGPGSAIIFTVYEAVLRRLAHARK</sequence>
<keyword evidence="6 13" id="KW-0812">Transmembrane</keyword>
<organism evidence="17 18">
    <name type="scientific">Chrysochromulina tobinii</name>
    <dbReference type="NCBI Taxonomy" id="1460289"/>
    <lineage>
        <taxon>Eukaryota</taxon>
        <taxon>Haptista</taxon>
        <taxon>Haptophyta</taxon>
        <taxon>Prymnesiophyceae</taxon>
        <taxon>Prymnesiales</taxon>
        <taxon>Chrysochromulinaceae</taxon>
        <taxon>Chrysochromulina</taxon>
    </lineage>
</organism>
<dbReference type="Proteomes" id="UP000037460">
    <property type="component" value="Unassembled WGS sequence"/>
</dbReference>
<dbReference type="GO" id="GO:0005313">
    <property type="term" value="F:L-glutamate transmembrane transporter activity"/>
    <property type="evidence" value="ECO:0007669"/>
    <property type="project" value="TreeGrafter"/>
</dbReference>
<dbReference type="InterPro" id="IPR018108">
    <property type="entry name" value="MCP_transmembrane"/>
</dbReference>
<dbReference type="Pfam" id="PF11527">
    <property type="entry name" value="ARL2_Bind_BART"/>
    <property type="match status" value="1"/>
</dbReference>
<feature type="repeat" description="Solcar" evidence="13">
    <location>
        <begin position="422"/>
        <end position="517"/>
    </location>
</feature>
<gene>
    <name evidence="17" type="ORF">Ctob_013659</name>
</gene>
<evidence type="ECO:0000256" key="1">
    <source>
        <dbReference type="ARBA" id="ARBA00004138"/>
    </source>
</evidence>
<evidence type="ECO:0000256" key="15">
    <source>
        <dbReference type="SAM" id="MobiDB-lite"/>
    </source>
</evidence>
<dbReference type="GO" id="GO:0005929">
    <property type="term" value="C:cilium"/>
    <property type="evidence" value="ECO:0007669"/>
    <property type="project" value="UniProtKB-SubCell"/>
</dbReference>
<feature type="compositionally biased region" description="Pro residues" evidence="15">
    <location>
        <begin position="75"/>
        <end position="88"/>
    </location>
</feature>
<keyword evidence="7" id="KW-0999">Mitochondrion inner membrane</keyword>
<evidence type="ECO:0000256" key="10">
    <source>
        <dbReference type="ARBA" id="ARBA00023128"/>
    </source>
</evidence>
<keyword evidence="11 13" id="KW-0472">Membrane</keyword>
<dbReference type="GO" id="GO:0015183">
    <property type="term" value="F:L-aspartate transmembrane transporter activity"/>
    <property type="evidence" value="ECO:0007669"/>
    <property type="project" value="TreeGrafter"/>
</dbReference>
<evidence type="ECO:0000313" key="18">
    <source>
        <dbReference type="Proteomes" id="UP000037460"/>
    </source>
</evidence>
<feature type="region of interest" description="Disordered" evidence="15">
    <location>
        <begin position="47"/>
        <end position="89"/>
    </location>
</feature>
<dbReference type="EMBL" id="JWZX01002215">
    <property type="protein sequence ID" value="KOO30486.1"/>
    <property type="molecule type" value="Genomic_DNA"/>
</dbReference>
<evidence type="ECO:0000256" key="11">
    <source>
        <dbReference type="ARBA" id="ARBA00023136"/>
    </source>
</evidence>
<dbReference type="PANTHER" id="PTHR45678">
    <property type="entry name" value="MITOCHONDRIAL 2-OXODICARBOXYLATE CARRIER 1-RELATED"/>
    <property type="match status" value="1"/>
</dbReference>
<dbReference type="InterPro" id="IPR023379">
    <property type="entry name" value="BART_dom"/>
</dbReference>
<feature type="compositionally biased region" description="Acidic residues" evidence="15">
    <location>
        <begin position="58"/>
        <end position="74"/>
    </location>
</feature>
<dbReference type="SUPFAM" id="SSF103506">
    <property type="entry name" value="Mitochondrial carrier"/>
    <property type="match status" value="1"/>
</dbReference>
<comment type="caution">
    <text evidence="17">The sequence shown here is derived from an EMBL/GenBank/DDBJ whole genome shotgun (WGS) entry which is preliminary data.</text>
</comment>
<evidence type="ECO:0000256" key="14">
    <source>
        <dbReference type="RuleBase" id="RU000488"/>
    </source>
</evidence>
<dbReference type="InterPro" id="IPR042541">
    <property type="entry name" value="BART_sf"/>
</dbReference>
<dbReference type="Gene3D" id="1.50.40.10">
    <property type="entry name" value="Mitochondrial carrier domain"/>
    <property type="match status" value="1"/>
</dbReference>
<accession>A0A0M0JUZ7</accession>
<feature type="domain" description="BART" evidence="16">
    <location>
        <begin position="120"/>
        <end position="234"/>
    </location>
</feature>
<dbReference type="InterPro" id="IPR023395">
    <property type="entry name" value="MCP_dom_sf"/>
</dbReference>
<reference evidence="18" key="1">
    <citation type="journal article" date="2015" name="PLoS Genet.">
        <title>Genome Sequence and Transcriptome Analyses of Chrysochromulina tobin: Metabolic Tools for Enhanced Algal Fitness in the Prominent Order Prymnesiales (Haptophyceae).</title>
        <authorList>
            <person name="Hovde B.T."/>
            <person name="Deodato C.R."/>
            <person name="Hunsperger H.M."/>
            <person name="Ryken S.A."/>
            <person name="Yost W."/>
            <person name="Jha R.K."/>
            <person name="Patterson J."/>
            <person name="Monnat R.J. Jr."/>
            <person name="Barlow S.B."/>
            <person name="Starkenburg S.R."/>
            <person name="Cattolico R.A."/>
        </authorList>
    </citation>
    <scope>NUCLEOTIDE SEQUENCE</scope>
    <source>
        <strain evidence="18">CCMP291</strain>
    </source>
</reference>
<keyword evidence="14" id="KW-0813">Transport</keyword>
<dbReference type="Pfam" id="PF00153">
    <property type="entry name" value="Mito_carr"/>
    <property type="match status" value="3"/>
</dbReference>